<proteinExistence type="predicted"/>
<dbReference type="EMBL" id="PDUG01000005">
    <property type="protein sequence ID" value="PIC26096.1"/>
    <property type="molecule type" value="Genomic_DNA"/>
</dbReference>
<sequence length="96" mass="11325">MDTFLGCSFYSHSSHWLILSYTLLKMQFVKLLSLIFLLFVFVVPSTHGQSSQEESFFRLQKSGRPMMKAFMNRFPYHNPMFTLREEGGRQRPFSGF</sequence>
<dbReference type="OrthoDB" id="5828877at2759"/>
<organism evidence="1 2">
    <name type="scientific">Caenorhabditis nigoni</name>
    <dbReference type="NCBI Taxonomy" id="1611254"/>
    <lineage>
        <taxon>Eukaryota</taxon>
        <taxon>Metazoa</taxon>
        <taxon>Ecdysozoa</taxon>
        <taxon>Nematoda</taxon>
        <taxon>Chromadorea</taxon>
        <taxon>Rhabditida</taxon>
        <taxon>Rhabditina</taxon>
        <taxon>Rhabditomorpha</taxon>
        <taxon>Rhabditoidea</taxon>
        <taxon>Rhabditidae</taxon>
        <taxon>Peloderinae</taxon>
        <taxon>Caenorhabditis</taxon>
    </lineage>
</organism>
<protein>
    <submittedName>
        <fullName evidence="1">Uncharacterized protein</fullName>
    </submittedName>
</protein>
<keyword evidence="2" id="KW-1185">Reference proteome</keyword>
<evidence type="ECO:0000313" key="2">
    <source>
        <dbReference type="Proteomes" id="UP000230233"/>
    </source>
</evidence>
<accession>A0A2G5TGD2</accession>
<reference evidence="2" key="1">
    <citation type="submission" date="2017-10" db="EMBL/GenBank/DDBJ databases">
        <title>Rapid genome shrinkage in a self-fertile nematode reveals novel sperm competition proteins.</title>
        <authorList>
            <person name="Yin D."/>
            <person name="Schwarz E.M."/>
            <person name="Thomas C.G."/>
            <person name="Felde R.L."/>
            <person name="Korf I.F."/>
            <person name="Cutter A.D."/>
            <person name="Schartner C.M."/>
            <person name="Ralston E.J."/>
            <person name="Meyer B.J."/>
            <person name="Haag E.S."/>
        </authorList>
    </citation>
    <scope>NUCLEOTIDE SEQUENCE [LARGE SCALE GENOMIC DNA]</scope>
    <source>
        <strain evidence="2">JU1422</strain>
    </source>
</reference>
<dbReference type="Proteomes" id="UP000230233">
    <property type="component" value="Chromosome V"/>
</dbReference>
<dbReference type="AlphaFoldDB" id="A0A2G5TGD2"/>
<name>A0A2G5TGD2_9PELO</name>
<evidence type="ECO:0000313" key="1">
    <source>
        <dbReference type="EMBL" id="PIC26096.1"/>
    </source>
</evidence>
<comment type="caution">
    <text evidence="1">The sequence shown here is derived from an EMBL/GenBank/DDBJ whole genome shotgun (WGS) entry which is preliminary data.</text>
</comment>
<gene>
    <name evidence="1" type="primary">Cni-R11D1.12</name>
    <name evidence="1" type="synonym">Cnig_chr_V.g18775</name>
    <name evidence="1" type="ORF">B9Z55_018775</name>
</gene>